<dbReference type="Proteomes" id="UP000005237">
    <property type="component" value="Unassembled WGS sequence"/>
</dbReference>
<reference evidence="1" key="2">
    <citation type="submission" date="2022-06" db="UniProtKB">
        <authorList>
            <consortium name="EnsemblMetazoa"/>
        </authorList>
    </citation>
    <scope>IDENTIFICATION</scope>
    <source>
        <strain evidence="1">DF5081</strain>
    </source>
</reference>
<sequence length="45" mass="5233">MNVLTWNDDLMKEWAGPKRAVLVEDEGNFLCCFALNASVEMKRRM</sequence>
<evidence type="ECO:0000313" key="2">
    <source>
        <dbReference type="Proteomes" id="UP000005237"/>
    </source>
</evidence>
<dbReference type="AlphaFoldDB" id="A0A8R1IUP5"/>
<reference evidence="2" key="1">
    <citation type="submission" date="2010-08" db="EMBL/GenBank/DDBJ databases">
        <authorList>
            <consortium name="Caenorhabditis japonica Sequencing Consortium"/>
            <person name="Wilson R.K."/>
        </authorList>
    </citation>
    <scope>NUCLEOTIDE SEQUENCE [LARGE SCALE GENOMIC DNA]</scope>
    <source>
        <strain evidence="2">DF5081</strain>
    </source>
</reference>
<keyword evidence="2" id="KW-1185">Reference proteome</keyword>
<organism evidence="1 2">
    <name type="scientific">Caenorhabditis japonica</name>
    <dbReference type="NCBI Taxonomy" id="281687"/>
    <lineage>
        <taxon>Eukaryota</taxon>
        <taxon>Metazoa</taxon>
        <taxon>Ecdysozoa</taxon>
        <taxon>Nematoda</taxon>
        <taxon>Chromadorea</taxon>
        <taxon>Rhabditida</taxon>
        <taxon>Rhabditina</taxon>
        <taxon>Rhabditomorpha</taxon>
        <taxon>Rhabditoidea</taxon>
        <taxon>Rhabditidae</taxon>
        <taxon>Peloderinae</taxon>
        <taxon>Caenorhabditis</taxon>
    </lineage>
</organism>
<name>A0A8R1IUP5_CAEJA</name>
<accession>A0A8R1IUP5</accession>
<protein>
    <submittedName>
        <fullName evidence="1">Uncharacterized protein</fullName>
    </submittedName>
</protein>
<proteinExistence type="predicted"/>
<dbReference type="EnsemblMetazoa" id="CJA42102.1">
    <property type="protein sequence ID" value="CJA42102.1"/>
    <property type="gene ID" value="WBGene00217950"/>
</dbReference>
<evidence type="ECO:0000313" key="1">
    <source>
        <dbReference type="EnsemblMetazoa" id="CJA42102.1"/>
    </source>
</evidence>